<dbReference type="AlphaFoldDB" id="A0A2G8LEW5"/>
<reference evidence="1 2" key="1">
    <citation type="journal article" date="2017" name="PLoS Biol.">
        <title>The sea cucumber genome provides insights into morphological evolution and visceral regeneration.</title>
        <authorList>
            <person name="Zhang X."/>
            <person name="Sun L."/>
            <person name="Yuan J."/>
            <person name="Sun Y."/>
            <person name="Gao Y."/>
            <person name="Zhang L."/>
            <person name="Li S."/>
            <person name="Dai H."/>
            <person name="Hamel J.F."/>
            <person name="Liu C."/>
            <person name="Yu Y."/>
            <person name="Liu S."/>
            <person name="Lin W."/>
            <person name="Guo K."/>
            <person name="Jin S."/>
            <person name="Xu P."/>
            <person name="Storey K.B."/>
            <person name="Huan P."/>
            <person name="Zhang T."/>
            <person name="Zhou Y."/>
            <person name="Zhang J."/>
            <person name="Lin C."/>
            <person name="Li X."/>
            <person name="Xing L."/>
            <person name="Huo D."/>
            <person name="Sun M."/>
            <person name="Wang L."/>
            <person name="Mercier A."/>
            <person name="Li F."/>
            <person name="Yang H."/>
            <person name="Xiang J."/>
        </authorList>
    </citation>
    <scope>NUCLEOTIDE SEQUENCE [LARGE SCALE GENOMIC DNA]</scope>
    <source>
        <strain evidence="1">Shaxun</strain>
        <tissue evidence="1">Muscle</tissue>
    </source>
</reference>
<name>A0A2G8LEW5_STIJA</name>
<evidence type="ECO:0000313" key="1">
    <source>
        <dbReference type="EMBL" id="PIK58783.1"/>
    </source>
</evidence>
<dbReference type="Proteomes" id="UP000230750">
    <property type="component" value="Unassembled WGS sequence"/>
</dbReference>
<organism evidence="1 2">
    <name type="scientific">Stichopus japonicus</name>
    <name type="common">Sea cucumber</name>
    <dbReference type="NCBI Taxonomy" id="307972"/>
    <lineage>
        <taxon>Eukaryota</taxon>
        <taxon>Metazoa</taxon>
        <taxon>Echinodermata</taxon>
        <taxon>Eleutherozoa</taxon>
        <taxon>Echinozoa</taxon>
        <taxon>Holothuroidea</taxon>
        <taxon>Aspidochirotacea</taxon>
        <taxon>Aspidochirotida</taxon>
        <taxon>Stichopodidae</taxon>
        <taxon>Apostichopus</taxon>
    </lineage>
</organism>
<keyword evidence="2" id="KW-1185">Reference proteome</keyword>
<comment type="caution">
    <text evidence="1">The sequence shown here is derived from an EMBL/GenBank/DDBJ whole genome shotgun (WGS) entry which is preliminary data.</text>
</comment>
<protein>
    <submittedName>
        <fullName evidence="1">Uncharacterized protein</fullName>
    </submittedName>
</protein>
<accession>A0A2G8LEW5</accession>
<gene>
    <name evidence="1" type="ORF">BSL78_04304</name>
</gene>
<sequence>MLWQYLVRTYDKTAPVVMANVTIRDKETNVVAFAVGRRVFLVRFHFRGHMYDSVESISSLKVDDVITGSWISCINAHYSSGSKLKFDLLISIGVQNEIRGCLVTGEVVKEIKPREELSLVTSIASSGDVIAIIHREFDHVRLLVSDITTKACGSLIPVKHKSCQRPVSVIWTGSMWMVLWVGQERSKVWMISTYKQTGELIKLSVSSSQFSDGDEPISLARFGNTGFVSFKNHSIKLFQF</sequence>
<dbReference type="EMBL" id="MRZV01000102">
    <property type="protein sequence ID" value="PIK58783.1"/>
    <property type="molecule type" value="Genomic_DNA"/>
</dbReference>
<proteinExistence type="predicted"/>
<evidence type="ECO:0000313" key="2">
    <source>
        <dbReference type="Proteomes" id="UP000230750"/>
    </source>
</evidence>